<evidence type="ECO:0000313" key="14">
    <source>
        <dbReference type="EMBL" id="ENY71926.1"/>
    </source>
</evidence>
<dbReference type="CDD" id="cd01347">
    <property type="entry name" value="ligand_gated_channel"/>
    <property type="match status" value="1"/>
</dbReference>
<keyword evidence="4 10" id="KW-0812">Transmembrane</keyword>
<evidence type="ECO:0000259" key="13">
    <source>
        <dbReference type="Pfam" id="PF07715"/>
    </source>
</evidence>
<dbReference type="GO" id="GO:0009279">
    <property type="term" value="C:cell outer membrane"/>
    <property type="evidence" value="ECO:0007669"/>
    <property type="project" value="UniProtKB-SubCell"/>
</dbReference>
<dbReference type="GO" id="GO:0015344">
    <property type="term" value="F:siderophore uptake transmembrane transporter activity"/>
    <property type="evidence" value="ECO:0007669"/>
    <property type="project" value="TreeGrafter"/>
</dbReference>
<dbReference type="Pfam" id="PF07715">
    <property type="entry name" value="Plug"/>
    <property type="match status" value="1"/>
</dbReference>
<dbReference type="Gene3D" id="2.40.170.20">
    <property type="entry name" value="TonB-dependent receptor, beta-barrel domain"/>
    <property type="match status" value="1"/>
</dbReference>
<keyword evidence="5" id="KW-0732">Signal</keyword>
<dbReference type="PANTHER" id="PTHR30069:SF53">
    <property type="entry name" value="COLICIN I RECEPTOR-RELATED"/>
    <property type="match status" value="1"/>
</dbReference>
<feature type="domain" description="TonB-dependent receptor plug" evidence="13">
    <location>
        <begin position="28"/>
        <end position="136"/>
    </location>
</feature>
<keyword evidence="7 11" id="KW-0798">TonB box</keyword>
<comment type="caution">
    <text evidence="14">The sequence shown here is derived from an EMBL/GenBank/DDBJ whole genome shotgun (WGS) entry which is preliminary data.</text>
</comment>
<dbReference type="InterPro" id="IPR036942">
    <property type="entry name" value="Beta-barrel_TonB_sf"/>
</dbReference>
<evidence type="ECO:0000256" key="10">
    <source>
        <dbReference type="PROSITE-ProRule" id="PRU01360"/>
    </source>
</evidence>
<dbReference type="SUPFAM" id="SSF56935">
    <property type="entry name" value="Porins"/>
    <property type="match status" value="1"/>
</dbReference>
<dbReference type="Gene3D" id="2.170.130.10">
    <property type="entry name" value="TonB-dependent receptor, plug domain"/>
    <property type="match status" value="1"/>
</dbReference>
<evidence type="ECO:0000256" key="7">
    <source>
        <dbReference type="ARBA" id="ARBA00023077"/>
    </source>
</evidence>
<evidence type="ECO:0000313" key="15">
    <source>
        <dbReference type="Proteomes" id="UP000023775"/>
    </source>
</evidence>
<organism evidence="14 15">
    <name type="scientific">Aeromonas diversa CDC 2478-85</name>
    <dbReference type="NCBI Taxonomy" id="1268237"/>
    <lineage>
        <taxon>Bacteria</taxon>
        <taxon>Pseudomonadati</taxon>
        <taxon>Pseudomonadota</taxon>
        <taxon>Gammaproteobacteria</taxon>
        <taxon>Aeromonadales</taxon>
        <taxon>Aeromonadaceae</taxon>
        <taxon>Aeromonas</taxon>
    </lineage>
</organism>
<dbReference type="PATRIC" id="fig|1268237.3.peg.2034"/>
<dbReference type="eggNOG" id="COG4771">
    <property type="taxonomic scope" value="Bacteria"/>
</dbReference>
<name>N9VKN5_9GAMM</name>
<dbReference type="PANTHER" id="PTHR30069">
    <property type="entry name" value="TONB-DEPENDENT OUTER MEMBRANE RECEPTOR"/>
    <property type="match status" value="1"/>
</dbReference>
<reference evidence="14 15" key="1">
    <citation type="journal article" date="2013" name="Genome Announc.">
        <title>Draft Genome Sequence of the Aeromonas diversa Type Strain.</title>
        <authorList>
            <person name="Farfan M."/>
            <person name="Spataro N."/>
            <person name="Sanglas A."/>
            <person name="Albarral V."/>
            <person name="Loren J.G."/>
            <person name="Bosch E."/>
            <person name="Fuste M.C."/>
        </authorList>
    </citation>
    <scope>NUCLEOTIDE SEQUENCE [LARGE SCALE GENOMIC DNA]</scope>
    <source>
        <strain evidence="14 15">2478-85</strain>
    </source>
</reference>
<gene>
    <name evidence="14" type="ORF">G114_10345</name>
</gene>
<keyword evidence="15" id="KW-1185">Reference proteome</keyword>
<dbReference type="GO" id="GO:0044718">
    <property type="term" value="P:siderophore transmembrane transport"/>
    <property type="evidence" value="ECO:0007669"/>
    <property type="project" value="TreeGrafter"/>
</dbReference>
<dbReference type="Pfam" id="PF00593">
    <property type="entry name" value="TonB_dep_Rec_b-barrel"/>
    <property type="match status" value="1"/>
</dbReference>
<evidence type="ECO:0000256" key="8">
    <source>
        <dbReference type="ARBA" id="ARBA00023136"/>
    </source>
</evidence>
<comment type="subcellular location">
    <subcellularLocation>
        <location evidence="1 10">Cell outer membrane</location>
        <topology evidence="1 10">Multi-pass membrane protein</topology>
    </subcellularLocation>
</comment>
<keyword evidence="8 10" id="KW-0472">Membrane</keyword>
<evidence type="ECO:0000256" key="1">
    <source>
        <dbReference type="ARBA" id="ARBA00004571"/>
    </source>
</evidence>
<dbReference type="InterPro" id="IPR039426">
    <property type="entry name" value="TonB-dep_rcpt-like"/>
</dbReference>
<evidence type="ECO:0000256" key="3">
    <source>
        <dbReference type="ARBA" id="ARBA00022452"/>
    </source>
</evidence>
<dbReference type="InterPro" id="IPR012910">
    <property type="entry name" value="Plug_dom"/>
</dbReference>
<evidence type="ECO:0000256" key="11">
    <source>
        <dbReference type="RuleBase" id="RU003357"/>
    </source>
</evidence>
<evidence type="ECO:0000256" key="5">
    <source>
        <dbReference type="ARBA" id="ARBA00022729"/>
    </source>
</evidence>
<keyword evidence="3 10" id="KW-1134">Transmembrane beta strand</keyword>
<comment type="similarity">
    <text evidence="10 11">Belongs to the TonB-dependent receptor family.</text>
</comment>
<dbReference type="InterPro" id="IPR037066">
    <property type="entry name" value="Plug_dom_sf"/>
</dbReference>
<keyword evidence="9 10" id="KW-0998">Cell outer membrane</keyword>
<evidence type="ECO:0000256" key="4">
    <source>
        <dbReference type="ARBA" id="ARBA00022692"/>
    </source>
</evidence>
<accession>N9VKN5</accession>
<dbReference type="PROSITE" id="PS52016">
    <property type="entry name" value="TONB_DEPENDENT_REC_3"/>
    <property type="match status" value="1"/>
</dbReference>
<dbReference type="Proteomes" id="UP000023775">
    <property type="component" value="Unassembled WGS sequence"/>
</dbReference>
<keyword evidence="2 10" id="KW-0813">Transport</keyword>
<evidence type="ECO:0000256" key="9">
    <source>
        <dbReference type="ARBA" id="ARBA00023237"/>
    </source>
</evidence>
<dbReference type="InterPro" id="IPR000531">
    <property type="entry name" value="Beta-barrel_TonB"/>
</dbReference>
<sequence length="626" mass="69452">MLALLSTPVFCATSANEVITVTTKAHDLRTAPASISVITADQIMAQPVNDIADVLRYEVGIQTQTDTNGRNTIGIRGMGSKYTLLLVDGKRISSSNALWRGGNFDNAPVPLGMIERVEVIRGPMSALYGSDAIGGVINIITKQPGKTWGGAADADFKAIEGKDGGDQYRTNLGISGPLTGSLLVRMNGEIFDRQAWTPPEANEGIPLLERKETGNLATTLTWLIDDAQRLELDYLYNQDQRPLAVFSNSTGKRQGSEQQIDRNMAGLTHRGNWEWGATTLMANYEYNRIEDFNTNFQAPQRRQLEENTLTLTGYSNMTLADHGLTLGLEYLERELVDPVSYRQVGGSERHAQQALFAQDEIPFGDAFTLTLGARYDHHEIFGDHLTPRGYLVYELSDSLTVKGGVSQSFKAPSPHQYSRGYVMESCRGRCSVYGNETLEPETSTSYELGLLFEEGAWETGATLYHNDIKDMIEAYQLDPSNRWSDKSWRNVNKATTQGLELTGELALLETLSLSANYTYSNAERENGSPLFNRPDHKANAKLTWQAMPRLSAFVATRYTGTQFETASLKLPHYQTVDLGTGFKLTDQIDLRLGITNLTDVRLQEKTQEFSSVEPGRSYYLSGSARF</sequence>
<protein>
    <submittedName>
        <fullName evidence="14">Ferric iron-catecholate outer membrane transporter</fullName>
    </submittedName>
</protein>
<dbReference type="EMBL" id="APVG01000024">
    <property type="protein sequence ID" value="ENY71926.1"/>
    <property type="molecule type" value="Genomic_DNA"/>
</dbReference>
<evidence type="ECO:0000259" key="12">
    <source>
        <dbReference type="Pfam" id="PF00593"/>
    </source>
</evidence>
<dbReference type="AlphaFoldDB" id="N9VKN5"/>
<evidence type="ECO:0000256" key="2">
    <source>
        <dbReference type="ARBA" id="ARBA00022448"/>
    </source>
</evidence>
<dbReference type="OrthoDB" id="9764669at2"/>
<proteinExistence type="inferred from homology"/>
<evidence type="ECO:0000256" key="6">
    <source>
        <dbReference type="ARBA" id="ARBA00023065"/>
    </source>
</evidence>
<feature type="domain" description="TonB-dependent receptor-like beta-barrel" evidence="12">
    <location>
        <begin position="230"/>
        <end position="597"/>
    </location>
</feature>
<keyword evidence="6" id="KW-0406">Ion transport</keyword>